<evidence type="ECO:0000256" key="5">
    <source>
        <dbReference type="PIRSR" id="PIRSR615500-1"/>
    </source>
</evidence>
<evidence type="ECO:0000256" key="2">
    <source>
        <dbReference type="ARBA" id="ARBA00022670"/>
    </source>
</evidence>
<dbReference type="InterPro" id="IPR000209">
    <property type="entry name" value="Peptidase_S8/S53_dom"/>
</dbReference>
<feature type="region of interest" description="Disordered" evidence="8">
    <location>
        <begin position="659"/>
        <end position="682"/>
    </location>
</feature>
<dbReference type="AlphaFoldDB" id="A0A1V6M2B9"/>
<evidence type="ECO:0000256" key="7">
    <source>
        <dbReference type="RuleBase" id="RU003355"/>
    </source>
</evidence>
<dbReference type="PANTHER" id="PTHR43806">
    <property type="entry name" value="PEPTIDASE S8"/>
    <property type="match status" value="1"/>
</dbReference>
<evidence type="ECO:0000313" key="10">
    <source>
        <dbReference type="EMBL" id="OQD46548.1"/>
    </source>
</evidence>
<dbReference type="PRINTS" id="PR00723">
    <property type="entry name" value="SUBTILISIN"/>
</dbReference>
<dbReference type="SUPFAM" id="SSF52743">
    <property type="entry name" value="Subtilisin-like"/>
    <property type="match status" value="1"/>
</dbReference>
<dbReference type="InterPro" id="IPR022398">
    <property type="entry name" value="Peptidase_S8_His-AS"/>
</dbReference>
<dbReference type="PROSITE" id="PS00137">
    <property type="entry name" value="SUBTILASE_HIS"/>
    <property type="match status" value="1"/>
</dbReference>
<keyword evidence="4 6" id="KW-0720">Serine protease</keyword>
<dbReference type="PANTHER" id="PTHR43806:SF11">
    <property type="entry name" value="CEREVISIN-RELATED"/>
    <property type="match status" value="1"/>
</dbReference>
<evidence type="ECO:0000256" key="3">
    <source>
        <dbReference type="ARBA" id="ARBA00022801"/>
    </source>
</evidence>
<feature type="active site" description="Charge relay system" evidence="5 6">
    <location>
        <position position="258"/>
    </location>
</feature>
<evidence type="ECO:0000256" key="1">
    <source>
        <dbReference type="ARBA" id="ARBA00011073"/>
    </source>
</evidence>
<reference evidence="10 11" key="1">
    <citation type="journal article" date="2016" name="Genome Announc.">
        <title>Draft Genome Sequence of the Anaerobic Ammonium-Oxidizing Bacterium 'Candidatus Brocadia sp. 40'.</title>
        <authorList>
            <person name="Ali M."/>
            <person name="Haroon M.F."/>
            <person name="Narita Y."/>
            <person name="Zhang L."/>
            <person name="Rangel Shaw D."/>
            <person name="Okabe S."/>
            <person name="Saikaly P.E."/>
        </authorList>
    </citation>
    <scope>NUCLEOTIDE SEQUENCE [LARGE SCALE GENOMIC DNA]</scope>
    <source>
        <strain evidence="10 11">40</strain>
    </source>
</reference>
<proteinExistence type="inferred from homology"/>
<dbReference type="Proteomes" id="UP000242219">
    <property type="component" value="Unassembled WGS sequence"/>
</dbReference>
<protein>
    <recommendedName>
        <fullName evidence="9">Peptidase S8/S53 domain-containing protein</fullName>
    </recommendedName>
</protein>
<evidence type="ECO:0000313" key="11">
    <source>
        <dbReference type="Proteomes" id="UP000242219"/>
    </source>
</evidence>
<comment type="similarity">
    <text evidence="1 6 7">Belongs to the peptidase S8 family.</text>
</comment>
<feature type="domain" description="Peptidase S8/S53" evidence="9">
    <location>
        <begin position="213"/>
        <end position="367"/>
    </location>
</feature>
<dbReference type="EMBL" id="MJUW02000029">
    <property type="protein sequence ID" value="OQD46548.1"/>
    <property type="molecule type" value="Genomic_DNA"/>
</dbReference>
<sequence>MPRAIQLTQQFQYKSIKKMKRMCMEKWYLSPRIILFFTISLVSLNTAFPEGDVPLILPGHLTKMTGKTEKSNRIEKKISSLLQMQVQLRKSNIEQPRPERLSAMQRMGMKTAADKMDRQRVFIHAKRKLSASKVASLEKIGVIVYEDSWIPPLGNHPTGYVIASMPVDRLYDLAAKSYVVRLETAERILTPKNDKAAKSIRADNVWDDYGYDGSSIRIAVLDSGLDTTHNDIPTPVVIKDYSDYPTLDDTIDNQVTPHGTHVTGSVVGRGTQSDGKYKGMAFGADLIFLKIGNDTDGSASDGAIIAAIKASVDTYNADIITMSYGGFDTYHDGSDEMCQAVDYAFNEGALLFMSAGNDGDSKIHYSGTVAAHKKTQFIPVELGPGWRILYFYLNWFDSLGESRDLDLSLYDVNKKELSPANITKDREGESPRGTEALLTYYNYYIYIYEHATYYLKVVNNSDHRQFFHIYSFDGYTTFKNADPLYTVGSPAIADNAIAVASYVTRPKWKNYKGQTFRYSKDKTAGKISSFSSRGPRIDGAKKPDIAAPGQGVISARDKIISWPGEYDYLVIDNDGINDGYGPADYLCLQGTSMATPIAAGASALLMQANPSLKGDPTSVRNILFQTASNKGKQTNKNGYGKLNVLSALNFINSMTPAPVLTPATTPSPTPSPTLSPSPTPTP</sequence>
<feature type="compositionally biased region" description="Pro residues" evidence="8">
    <location>
        <begin position="665"/>
        <end position="682"/>
    </location>
</feature>
<keyword evidence="3 6" id="KW-0378">Hydrolase</keyword>
<dbReference type="PROSITE" id="PS00138">
    <property type="entry name" value="SUBTILASE_SER"/>
    <property type="match status" value="1"/>
</dbReference>
<dbReference type="Pfam" id="PF00082">
    <property type="entry name" value="Peptidase_S8"/>
    <property type="match status" value="2"/>
</dbReference>
<dbReference type="GO" id="GO:0004252">
    <property type="term" value="F:serine-type endopeptidase activity"/>
    <property type="evidence" value="ECO:0007669"/>
    <property type="project" value="UniProtKB-UniRule"/>
</dbReference>
<feature type="domain" description="Peptidase S8/S53" evidence="9">
    <location>
        <begin position="482"/>
        <end position="640"/>
    </location>
</feature>
<dbReference type="InterPro" id="IPR015500">
    <property type="entry name" value="Peptidase_S8_subtilisin-rel"/>
</dbReference>
<comment type="caution">
    <text evidence="10">The sequence shown here is derived from an EMBL/GenBank/DDBJ whole genome shotgun (WGS) entry which is preliminary data.</text>
</comment>
<evidence type="ECO:0000259" key="9">
    <source>
        <dbReference type="Pfam" id="PF00082"/>
    </source>
</evidence>
<name>A0A1V6M2B9_9BACT</name>
<organism evidence="10 11">
    <name type="scientific">Candidatus Brocadia sapporoensis</name>
    <dbReference type="NCBI Taxonomy" id="392547"/>
    <lineage>
        <taxon>Bacteria</taxon>
        <taxon>Pseudomonadati</taxon>
        <taxon>Planctomycetota</taxon>
        <taxon>Candidatus Brocadiia</taxon>
        <taxon>Candidatus Brocadiales</taxon>
        <taxon>Candidatus Brocadiaceae</taxon>
        <taxon>Candidatus Brocadia</taxon>
    </lineage>
</organism>
<dbReference type="GO" id="GO:0006508">
    <property type="term" value="P:proteolysis"/>
    <property type="evidence" value="ECO:0007669"/>
    <property type="project" value="UniProtKB-KW"/>
</dbReference>
<keyword evidence="2 6" id="KW-0645">Protease</keyword>
<dbReference type="InterPro" id="IPR023827">
    <property type="entry name" value="Peptidase_S8_Asp-AS"/>
</dbReference>
<feature type="active site" description="Charge relay system" evidence="5 6">
    <location>
        <position position="222"/>
    </location>
</feature>
<evidence type="ECO:0000256" key="8">
    <source>
        <dbReference type="SAM" id="MobiDB-lite"/>
    </source>
</evidence>
<dbReference type="InterPro" id="IPR023828">
    <property type="entry name" value="Peptidase_S8_Ser-AS"/>
</dbReference>
<dbReference type="PROSITE" id="PS00136">
    <property type="entry name" value="SUBTILASE_ASP"/>
    <property type="match status" value="1"/>
</dbReference>
<evidence type="ECO:0000256" key="4">
    <source>
        <dbReference type="ARBA" id="ARBA00022825"/>
    </source>
</evidence>
<evidence type="ECO:0000256" key="6">
    <source>
        <dbReference type="PROSITE-ProRule" id="PRU01240"/>
    </source>
</evidence>
<feature type="active site" description="Charge relay system" evidence="5 6">
    <location>
        <position position="592"/>
    </location>
</feature>
<dbReference type="InterPro" id="IPR050131">
    <property type="entry name" value="Peptidase_S8_subtilisin-like"/>
</dbReference>
<accession>A0A1V6M2B9</accession>
<gene>
    <name evidence="10" type="ORF">BIY37_02715</name>
</gene>
<dbReference type="InterPro" id="IPR036852">
    <property type="entry name" value="Peptidase_S8/S53_dom_sf"/>
</dbReference>
<keyword evidence="11" id="KW-1185">Reference proteome</keyword>
<dbReference type="PROSITE" id="PS51892">
    <property type="entry name" value="SUBTILASE"/>
    <property type="match status" value="1"/>
</dbReference>
<dbReference type="Gene3D" id="3.40.50.200">
    <property type="entry name" value="Peptidase S8/S53 domain"/>
    <property type="match status" value="2"/>
</dbReference>